<keyword evidence="1" id="KW-1133">Transmembrane helix</keyword>
<keyword evidence="3" id="KW-1185">Reference proteome</keyword>
<organism evidence="2 3">
    <name type="scientific">Winogradskyella pacifica</name>
    <dbReference type="NCBI Taxonomy" id="664642"/>
    <lineage>
        <taxon>Bacteria</taxon>
        <taxon>Pseudomonadati</taxon>
        <taxon>Bacteroidota</taxon>
        <taxon>Flavobacteriia</taxon>
        <taxon>Flavobacteriales</taxon>
        <taxon>Flavobacteriaceae</taxon>
        <taxon>Winogradskyella</taxon>
    </lineage>
</organism>
<comment type="caution">
    <text evidence="2">The sequence shown here is derived from an EMBL/GenBank/DDBJ whole genome shotgun (WGS) entry which is preliminary data.</text>
</comment>
<dbReference type="InterPro" id="IPR025367">
    <property type="entry name" value="DUF4271"/>
</dbReference>
<evidence type="ECO:0000313" key="2">
    <source>
        <dbReference type="EMBL" id="REE27730.1"/>
    </source>
</evidence>
<dbReference type="RefSeq" id="WP_115808061.1">
    <property type="nucleotide sequence ID" value="NZ_JABFDI010000012.1"/>
</dbReference>
<feature type="transmembrane region" description="Helical" evidence="1">
    <location>
        <begin position="133"/>
        <end position="151"/>
    </location>
</feature>
<dbReference type="EMBL" id="QREI01000001">
    <property type="protein sequence ID" value="REE27730.1"/>
    <property type="molecule type" value="Genomic_DNA"/>
</dbReference>
<feature type="transmembrane region" description="Helical" evidence="1">
    <location>
        <begin position="190"/>
        <end position="211"/>
    </location>
</feature>
<gene>
    <name evidence="2" type="ORF">DFQ09_101567</name>
</gene>
<feature type="transmembrane region" description="Helical" evidence="1">
    <location>
        <begin position="60"/>
        <end position="78"/>
    </location>
</feature>
<reference evidence="2 3" key="1">
    <citation type="submission" date="2018-07" db="EMBL/GenBank/DDBJ databases">
        <title>Genomic Encyclopedia of Type Strains, Phase III (KMG-III): the genomes of soil and plant-associated and newly described type strains.</title>
        <authorList>
            <person name="Whitman W."/>
        </authorList>
    </citation>
    <scope>NUCLEOTIDE SEQUENCE [LARGE SCALE GENOMIC DNA]</scope>
    <source>
        <strain evidence="2 3">CECT 7948</strain>
    </source>
</reference>
<feature type="transmembrane region" description="Helical" evidence="1">
    <location>
        <begin position="6"/>
        <end position="27"/>
    </location>
</feature>
<feature type="transmembrane region" description="Helical" evidence="1">
    <location>
        <begin position="157"/>
        <end position="178"/>
    </location>
</feature>
<keyword evidence="1" id="KW-0812">Transmembrane</keyword>
<evidence type="ECO:0000313" key="3">
    <source>
        <dbReference type="Proteomes" id="UP000256919"/>
    </source>
</evidence>
<dbReference type="Proteomes" id="UP000256919">
    <property type="component" value="Unassembled WGS sequence"/>
</dbReference>
<keyword evidence="1" id="KW-0472">Membrane</keyword>
<sequence length="216" mass="25380">MRNYITHEWFTIFTIIGLFTIVVAKYLNTLRFNDFLSVIGNSKYLKIYTKDQKFIDQFDSFLFINLSLSLSIFIYFAYNTFVTPVDFELMSFLKLTFAVSTVIIIKTLLERLIGSLFEIDSLIDDYLFQKTTFKNFSGLVFFMANLFLLYTDIRMTIIIISAISIVCLINVIGFLSSFKTHQKSINPNFFYFLLYLCALEISPYILLFKVIREYNV</sequence>
<dbReference type="Pfam" id="PF14093">
    <property type="entry name" value="DUF4271"/>
    <property type="match status" value="1"/>
</dbReference>
<accession>A0A3D9N8X0</accession>
<name>A0A3D9N8X0_9FLAO</name>
<protein>
    <submittedName>
        <fullName evidence="2">Uncharacterized protein DUF4271</fullName>
    </submittedName>
</protein>
<dbReference type="OrthoDB" id="1438590at2"/>
<proteinExistence type="predicted"/>
<evidence type="ECO:0000256" key="1">
    <source>
        <dbReference type="SAM" id="Phobius"/>
    </source>
</evidence>
<feature type="transmembrane region" description="Helical" evidence="1">
    <location>
        <begin position="90"/>
        <end position="109"/>
    </location>
</feature>
<dbReference type="AlphaFoldDB" id="A0A3D9N8X0"/>